<evidence type="ECO:0000313" key="8">
    <source>
        <dbReference type="EMBL" id="SMA39378.1"/>
    </source>
</evidence>
<accession>A0A1X7AIR0</accession>
<evidence type="ECO:0000256" key="6">
    <source>
        <dbReference type="RuleBase" id="RU003943"/>
    </source>
</evidence>
<evidence type="ECO:0000313" key="9">
    <source>
        <dbReference type="Proteomes" id="UP000196573"/>
    </source>
</evidence>
<dbReference type="EMBL" id="FWPT01000002">
    <property type="protein sequence ID" value="SMA39378.1"/>
    <property type="molecule type" value="Genomic_DNA"/>
</dbReference>
<comment type="similarity">
    <text evidence="2 6">Belongs to the ABC-3 integral membrane protein family.</text>
</comment>
<keyword evidence="4 7" id="KW-1133">Transmembrane helix</keyword>
<dbReference type="PANTHER" id="PTHR30477:SF19">
    <property type="entry name" value="METAL ABC TRANSPORTER PERMEASE"/>
    <property type="match status" value="1"/>
</dbReference>
<evidence type="ECO:0000256" key="5">
    <source>
        <dbReference type="ARBA" id="ARBA00023136"/>
    </source>
</evidence>
<dbReference type="GO" id="GO:0055085">
    <property type="term" value="P:transmembrane transport"/>
    <property type="evidence" value="ECO:0007669"/>
    <property type="project" value="InterPro"/>
</dbReference>
<proteinExistence type="inferred from homology"/>
<keyword evidence="6" id="KW-0813">Transport</keyword>
<dbReference type="InterPro" id="IPR037294">
    <property type="entry name" value="ABC_BtuC-like"/>
</dbReference>
<dbReference type="AlphaFoldDB" id="A0A1X7AIR0"/>
<keyword evidence="9" id="KW-1185">Reference proteome</keyword>
<evidence type="ECO:0000256" key="2">
    <source>
        <dbReference type="ARBA" id="ARBA00008034"/>
    </source>
</evidence>
<feature type="transmembrane region" description="Helical" evidence="7">
    <location>
        <begin position="6"/>
        <end position="27"/>
    </location>
</feature>
<keyword evidence="5 7" id="KW-0472">Membrane</keyword>
<feature type="transmembrane region" description="Helical" evidence="7">
    <location>
        <begin position="183"/>
        <end position="200"/>
    </location>
</feature>
<reference evidence="8 9" key="1">
    <citation type="submission" date="2017-03" db="EMBL/GenBank/DDBJ databases">
        <authorList>
            <person name="Afonso C.L."/>
            <person name="Miller P.J."/>
            <person name="Scott M.A."/>
            <person name="Spackman E."/>
            <person name="Goraichik I."/>
            <person name="Dimitrov K.M."/>
            <person name="Suarez D.L."/>
            <person name="Swayne D.E."/>
        </authorList>
    </citation>
    <scope>NUCLEOTIDE SEQUENCE [LARGE SCALE GENOMIC DNA]</scope>
    <source>
        <strain evidence="8">SB41UT1</strain>
    </source>
</reference>
<dbReference type="GO" id="GO:0010043">
    <property type="term" value="P:response to zinc ion"/>
    <property type="evidence" value="ECO:0007669"/>
    <property type="project" value="TreeGrafter"/>
</dbReference>
<protein>
    <submittedName>
        <fullName evidence="8">ABC 3 transport family protein</fullName>
    </submittedName>
</protein>
<evidence type="ECO:0000256" key="1">
    <source>
        <dbReference type="ARBA" id="ARBA00004141"/>
    </source>
</evidence>
<dbReference type="InterPro" id="IPR001626">
    <property type="entry name" value="ABC_TroCD"/>
</dbReference>
<feature type="transmembrane region" description="Helical" evidence="7">
    <location>
        <begin position="206"/>
        <end position="224"/>
    </location>
</feature>
<comment type="subcellular location">
    <subcellularLocation>
        <location evidence="6">Cell membrane</location>
        <topology evidence="6">Multi-pass membrane protein</topology>
    </subcellularLocation>
    <subcellularLocation>
        <location evidence="1">Membrane</location>
        <topology evidence="1">Multi-pass membrane protein</topology>
    </subcellularLocation>
</comment>
<gene>
    <name evidence="8" type="ORF">EHSB41UT_01026</name>
</gene>
<name>A0A1X7AIR0_9GAMM</name>
<dbReference type="Proteomes" id="UP000196573">
    <property type="component" value="Unassembled WGS sequence"/>
</dbReference>
<dbReference type="GO" id="GO:0043190">
    <property type="term" value="C:ATP-binding cassette (ABC) transporter complex"/>
    <property type="evidence" value="ECO:0007669"/>
    <property type="project" value="InterPro"/>
</dbReference>
<feature type="transmembrane region" description="Helical" evidence="7">
    <location>
        <begin position="119"/>
        <end position="138"/>
    </location>
</feature>
<evidence type="ECO:0000256" key="3">
    <source>
        <dbReference type="ARBA" id="ARBA00022692"/>
    </source>
</evidence>
<dbReference type="SUPFAM" id="SSF81345">
    <property type="entry name" value="ABC transporter involved in vitamin B12 uptake, BtuC"/>
    <property type="match status" value="1"/>
</dbReference>
<feature type="transmembrane region" description="Helical" evidence="7">
    <location>
        <begin position="158"/>
        <end position="178"/>
    </location>
</feature>
<feature type="transmembrane region" description="Helical" evidence="7">
    <location>
        <begin position="36"/>
        <end position="57"/>
    </location>
</feature>
<dbReference type="Pfam" id="PF00950">
    <property type="entry name" value="ABC-3"/>
    <property type="match status" value="1"/>
</dbReference>
<organism evidence="8 9">
    <name type="scientific">Parendozoicomonas haliclonae</name>
    <dbReference type="NCBI Taxonomy" id="1960125"/>
    <lineage>
        <taxon>Bacteria</taxon>
        <taxon>Pseudomonadati</taxon>
        <taxon>Pseudomonadota</taxon>
        <taxon>Gammaproteobacteria</taxon>
        <taxon>Oceanospirillales</taxon>
        <taxon>Endozoicomonadaceae</taxon>
        <taxon>Parendozoicomonas</taxon>
    </lineage>
</organism>
<feature type="transmembrane region" description="Helical" evidence="7">
    <location>
        <begin position="255"/>
        <end position="273"/>
    </location>
</feature>
<dbReference type="OrthoDB" id="14209at2"/>
<sequence>MIDLDIISLFLPACAAGILVLSTHFLLGRQVLKRGIVFMDLAIAQIAAMGAIVATQFSGVIDGGYGSHHHAHEYHEHGMTELYLMMDWSLLLNMLMPFAFSLGAAGLIAFLARFIEKELEAVIGCLYVLAASAITLMLANNPHGAEHILKTLGGHILWLTWADLIWACLVSVLFLLVVMFRPAVLSGAFFYPLFAVMITLSVQLVGIYLVFSMLIMPAIAVAALRGWKAIAGGYLVGTLAVFSGLIIAHHYDLPGGAAIVVTMAVVGMVFRWVDFLRKGCV</sequence>
<dbReference type="PANTHER" id="PTHR30477">
    <property type="entry name" value="ABC-TRANSPORTER METAL-BINDING PROTEIN"/>
    <property type="match status" value="1"/>
</dbReference>
<feature type="transmembrane region" description="Helical" evidence="7">
    <location>
        <begin position="231"/>
        <end position="249"/>
    </location>
</feature>
<evidence type="ECO:0000256" key="7">
    <source>
        <dbReference type="SAM" id="Phobius"/>
    </source>
</evidence>
<evidence type="ECO:0000256" key="4">
    <source>
        <dbReference type="ARBA" id="ARBA00022989"/>
    </source>
</evidence>
<feature type="transmembrane region" description="Helical" evidence="7">
    <location>
        <begin position="90"/>
        <end position="112"/>
    </location>
</feature>
<dbReference type="RefSeq" id="WP_087107553.1">
    <property type="nucleotide sequence ID" value="NZ_CBCSCN010000001.1"/>
</dbReference>
<keyword evidence="3 6" id="KW-0812">Transmembrane</keyword>